<gene>
    <name evidence="3" type="ORF">DOV25_05925</name>
    <name evidence="4" type="ORF">DYZ50_00400</name>
    <name evidence="1" type="ORF">GI230_01220</name>
    <name evidence="2" type="ORF">GYO01_06770</name>
</gene>
<comment type="caution">
    <text evidence="2">The sequence shown here is derived from an EMBL/GenBank/DDBJ whole genome shotgun (WGS) entry which is preliminary data.</text>
</comment>
<evidence type="ECO:0000313" key="8">
    <source>
        <dbReference type="Proteomes" id="UP000845014"/>
    </source>
</evidence>
<dbReference type="EMBL" id="QXKO01000001">
    <property type="protein sequence ID" value="RJZ24394.1"/>
    <property type="molecule type" value="Genomic_DNA"/>
</dbReference>
<reference evidence="4 6" key="1">
    <citation type="journal article" date="2018" name="BMC Genomics">
        <title>Genes significantly associated with lineage II food isolates of Listeria monocytogenes.</title>
        <authorList>
            <person name="Pirone-Davies C."/>
            <person name="Chen Y."/>
            <person name="Pightling A."/>
            <person name="Ryan G."/>
            <person name="Wang Y."/>
            <person name="Yao K."/>
            <person name="Hoffmann M."/>
            <person name="Allard M.W."/>
        </authorList>
    </citation>
    <scope>NUCLEOTIDE SEQUENCE [LARGE SCALE GENOMIC DNA]</scope>
    <source>
        <strain evidence="4 6">PNUSAL000190</strain>
    </source>
</reference>
<dbReference type="AlphaFoldDB" id="A0A5L0VA35"/>
<dbReference type="EMBL" id="AANDQG010000001">
    <property type="protein sequence ID" value="EDN9628201.1"/>
    <property type="molecule type" value="Genomic_DNA"/>
</dbReference>
<name>A0A5L0VA35_LISMN</name>
<protein>
    <submittedName>
        <fullName evidence="2">Uncharacterized protein</fullName>
    </submittedName>
</protein>
<evidence type="ECO:0000313" key="3">
    <source>
        <dbReference type="EMBL" id="MCO37985.1"/>
    </source>
</evidence>
<dbReference type="Proteomes" id="UP000285054">
    <property type="component" value="Unassembled WGS sequence"/>
</dbReference>
<evidence type="ECO:0000313" key="4">
    <source>
        <dbReference type="EMBL" id="RJZ24394.1"/>
    </source>
</evidence>
<dbReference type="RefSeq" id="WP_010989484.1">
    <property type="nucleotide sequence ID" value="NZ_BAAFVE010000009.1"/>
</dbReference>
<reference evidence="2" key="5">
    <citation type="submission" date="2020-01" db="EMBL/GenBank/DDBJ databases">
        <authorList>
            <consortium name="NCBI Pathogen Detection Project"/>
        </authorList>
    </citation>
    <scope>NUCLEOTIDE SEQUENCE</scope>
    <source>
        <strain evidence="2">CFIAFB20160079</strain>
    </source>
</reference>
<reference evidence="2 8" key="2">
    <citation type="journal article" date="2018" name="Genome Biol.">
        <title>SKESA: strategic k-mer extension for scrupulous assemblies.</title>
        <authorList>
            <person name="Souvorov A."/>
            <person name="Agarwala R."/>
            <person name="Lipman D.J."/>
        </authorList>
    </citation>
    <scope>NUCLEOTIDE SEQUENCE [LARGE SCALE GENOMIC DNA]</scope>
    <source>
        <strain evidence="2 8">CFIAFB20160079</strain>
    </source>
</reference>
<proteinExistence type="predicted"/>
<dbReference type="Proteomes" id="UP000458487">
    <property type="component" value="Unassembled WGS sequence"/>
</dbReference>
<sequence>MIYLAILGKIYNEKSYFKTDVLRIMSQEIFKYEIKFDAYLRECAKSTDYQRIAEENLSKLVQEDNNQNVLANVLSFNYTHIPSKVTSEEGDEISIKVKDNVHGKLGNEIIFGIDHGTIDNDTPLYNFTKTYRKLYENKDSEESVLSIDIKVIKIYGHSLSNADYAYFQSIFDFLNIYENPINIIVYYTKYKENEAEIRQELSNAVQKLISRYGQSMDNKEKGKNLLHKLLLENRLTIKKINLKEASKRRRFAPAIDGTKYEARYATSLCSEIKKRSYPIAESHRTREYPRKIFGF</sequence>
<evidence type="ECO:0000313" key="6">
    <source>
        <dbReference type="Proteomes" id="UP000285054"/>
    </source>
</evidence>
<reference evidence="1 7" key="4">
    <citation type="submission" date="2019-11" db="EMBL/GenBank/DDBJ databases">
        <authorList>
            <person name="Ashton P.M."/>
            <person name="Dallman T."/>
            <person name="Nair S."/>
            <person name="De Pinna E."/>
            <person name="Peters T."/>
            <person name="Grant K."/>
        </authorList>
    </citation>
    <scope>NUCLEOTIDE SEQUENCE [LARGE SCALE GENOMIC DNA]</scope>
    <source>
        <strain evidence="1 7">833351</strain>
    </source>
</reference>
<evidence type="ECO:0000313" key="1">
    <source>
        <dbReference type="EMBL" id="EDN9628201.1"/>
    </source>
</evidence>
<dbReference type="EMBL" id="RCRQ01000003">
    <property type="protein sequence ID" value="MCO37985.1"/>
    <property type="molecule type" value="Genomic_DNA"/>
</dbReference>
<dbReference type="EMBL" id="DAAHUJ010000003">
    <property type="protein sequence ID" value="HAB7363799.1"/>
    <property type="molecule type" value="Genomic_DNA"/>
</dbReference>
<evidence type="ECO:0000313" key="5">
    <source>
        <dbReference type="Proteomes" id="UP000269407"/>
    </source>
</evidence>
<dbReference type="Proteomes" id="UP000845014">
    <property type="component" value="Unassembled WGS sequence"/>
</dbReference>
<evidence type="ECO:0000313" key="2">
    <source>
        <dbReference type="EMBL" id="HAB7363799.1"/>
    </source>
</evidence>
<dbReference type="InterPro" id="IPR025935">
    <property type="entry name" value="AbiH"/>
</dbReference>
<reference evidence="3 5" key="3">
    <citation type="submission" date="2018-07" db="EMBL/GenBank/DDBJ databases">
        <authorList>
            <consortium name="GenomeTrakr: Next Generation Sequencing Network for Food Pathogen Tracability"/>
        </authorList>
    </citation>
    <scope>NUCLEOTIDE SEQUENCE [LARGE SCALE GENOMIC DNA]</scope>
    <source>
        <strain evidence="3 5">FDA00013213</strain>
    </source>
</reference>
<evidence type="ECO:0000313" key="7">
    <source>
        <dbReference type="Proteomes" id="UP000458487"/>
    </source>
</evidence>
<organism evidence="2 8">
    <name type="scientific">Listeria monocytogenes</name>
    <dbReference type="NCBI Taxonomy" id="1639"/>
    <lineage>
        <taxon>Bacteria</taxon>
        <taxon>Bacillati</taxon>
        <taxon>Bacillota</taxon>
        <taxon>Bacilli</taxon>
        <taxon>Bacillales</taxon>
        <taxon>Listeriaceae</taxon>
        <taxon>Listeria</taxon>
    </lineage>
</organism>
<accession>A0A5L0VA35</accession>
<dbReference type="Proteomes" id="UP000269407">
    <property type="component" value="Unassembled WGS sequence"/>
</dbReference>
<dbReference type="Pfam" id="PF14253">
    <property type="entry name" value="AbiH"/>
    <property type="match status" value="1"/>
</dbReference>